<evidence type="ECO:0000313" key="12">
    <source>
        <dbReference type="Proteomes" id="UP000230750"/>
    </source>
</evidence>
<keyword evidence="6 9" id="KW-0472">Membrane</keyword>
<dbReference type="Gene3D" id="1.20.5.930">
    <property type="entry name" value="Bicelle-embedded integrin alpha(iib) transmembrane segment"/>
    <property type="match status" value="1"/>
</dbReference>
<proteinExistence type="inferred from homology"/>
<organism evidence="11 12">
    <name type="scientific">Stichopus japonicus</name>
    <name type="common">Sea cucumber</name>
    <dbReference type="NCBI Taxonomy" id="307972"/>
    <lineage>
        <taxon>Eukaryota</taxon>
        <taxon>Metazoa</taxon>
        <taxon>Echinodermata</taxon>
        <taxon>Eleutherozoa</taxon>
        <taxon>Echinozoa</taxon>
        <taxon>Holothuroidea</taxon>
        <taxon>Aspidochirotacea</taxon>
        <taxon>Aspidochirotida</taxon>
        <taxon>Stichopodidae</taxon>
        <taxon>Apostichopus</taxon>
    </lineage>
</organism>
<keyword evidence="11" id="KW-0808">Transferase</keyword>
<dbReference type="Pfam" id="PF00069">
    <property type="entry name" value="Pkinase"/>
    <property type="match status" value="1"/>
</dbReference>
<evidence type="ECO:0000313" key="11">
    <source>
        <dbReference type="EMBL" id="PIK39567.1"/>
    </source>
</evidence>
<keyword evidence="5" id="KW-0401">Integrin</keyword>
<dbReference type="SUPFAM" id="SSF56112">
    <property type="entry name" value="Protein kinase-like (PK-like)"/>
    <property type="match status" value="1"/>
</dbReference>
<dbReference type="Gene3D" id="2.60.40.1460">
    <property type="entry name" value="Integrin domains. Chain A, domain 2"/>
    <property type="match status" value="1"/>
</dbReference>
<dbReference type="STRING" id="307972.A0A2G8JUX3"/>
<evidence type="ECO:0000259" key="10">
    <source>
        <dbReference type="PROSITE" id="PS50011"/>
    </source>
</evidence>
<keyword evidence="9" id="KW-0812">Transmembrane</keyword>
<dbReference type="SMR" id="A0A2G8JUX3"/>
<evidence type="ECO:0000256" key="2">
    <source>
        <dbReference type="ARBA" id="ARBA00008874"/>
    </source>
</evidence>
<keyword evidence="11" id="KW-0418">Kinase</keyword>
<sequence>MEAEKQISRAEFYTDASTSMRVLRYNDTRFRKATTLKCESFNAFLKDQLVDKVSPITISVSSEVVQDIDNLPPGEIPHVLDVYTKSKDAQIPIFFDCLNPACSPNLITSVKSDQPILFFGDDTEVVLTVTVRNTADEAFGAHLYALLPDEAKFLSFRTTKSDLSIVCEIMHQVRSVVCDIGNPLPRTTDIVFELHLQISPVPGDRTHLPMVLIANSTSEEDADTQGDNRVTLRWELQPKVGILLDGSTNIEQVIYNDTDVALKLTETNDTDSVKADEVVHTYWVQNLGPATISSAMLEVSWPMKTLSGRHLLSLTRVNINNGQECIIEDLENMQDEATISKDESRARRSVSEAVKEDDESGVPSKIVVDCSKGHSGCVNITCNLGNIDKDGTNIILTIESRLMLESLLKDNEPAEWEIISMARLTVQSIPYITQPTKTPEEVKTLSLRTIPLTFLDTTPVPLWVIIVSVVVGSLFLVILIFILYKTEIQAMGQCKHENVVQYYTSFVVKDELWLVMKLLAAGSMLDMIKRKKKQKIKAAFMDEVTIATVLKETLKGLEYLHEHGQIHRDVKAGNIFLGLDGSIHIGDFGVSSWLATGGDMSREKVRRTFVGTPCWMAPEVMEQVRGYVFKADIWSFGITAIELATGAAPYAKFPPMKVLMLTLQNEHTVPGDWSRKQGRLQKI</sequence>
<dbReference type="PANTHER" id="PTHR48012:SF16">
    <property type="entry name" value="NON-SPECIFIC SERINE_THREONINE PROTEIN KINASE"/>
    <property type="match status" value="1"/>
</dbReference>
<protein>
    <submittedName>
        <fullName evidence="11">Chain D, The Osr1 Kinase, A Hypertension Drug Target</fullName>
    </submittedName>
</protein>
<dbReference type="GO" id="GO:0005524">
    <property type="term" value="F:ATP binding"/>
    <property type="evidence" value="ECO:0007669"/>
    <property type="project" value="UniProtKB-KW"/>
</dbReference>
<dbReference type="GO" id="GO:0004674">
    <property type="term" value="F:protein serine/threonine kinase activity"/>
    <property type="evidence" value="ECO:0007669"/>
    <property type="project" value="TreeGrafter"/>
</dbReference>
<feature type="transmembrane region" description="Helical" evidence="9">
    <location>
        <begin position="460"/>
        <end position="484"/>
    </location>
</feature>
<dbReference type="Gene3D" id="3.30.200.20">
    <property type="entry name" value="Phosphorylase Kinase, domain 1"/>
    <property type="match status" value="1"/>
</dbReference>
<dbReference type="PROSITE" id="PS50011">
    <property type="entry name" value="PROTEIN_KINASE_DOM"/>
    <property type="match status" value="1"/>
</dbReference>
<dbReference type="InterPro" id="IPR050629">
    <property type="entry name" value="STE20/SPS1-PAK"/>
</dbReference>
<dbReference type="Pfam" id="PF20805">
    <property type="entry name" value="Integrin_A_Ig_2"/>
    <property type="match status" value="1"/>
</dbReference>
<keyword evidence="3" id="KW-0547">Nucleotide-binding</keyword>
<comment type="subcellular location">
    <subcellularLocation>
        <location evidence="1">Membrane</location>
        <topology evidence="1">Single-pass type I membrane protein</topology>
    </subcellularLocation>
</comment>
<dbReference type="OrthoDB" id="8693905at2759"/>
<dbReference type="PANTHER" id="PTHR48012">
    <property type="entry name" value="STERILE20-LIKE KINASE, ISOFORM B-RELATED"/>
    <property type="match status" value="1"/>
</dbReference>
<dbReference type="InterPro" id="IPR000719">
    <property type="entry name" value="Prot_kinase_dom"/>
</dbReference>
<accession>A0A2G8JUX3</accession>
<comment type="caution">
    <text evidence="11">The sequence shown here is derived from an EMBL/GenBank/DDBJ whole genome shotgun (WGS) entry which is preliminary data.</text>
</comment>
<name>A0A2G8JUX3_STIJA</name>
<feature type="region of interest" description="Disordered" evidence="8">
    <location>
        <begin position="337"/>
        <end position="358"/>
    </location>
</feature>
<keyword evidence="9" id="KW-1133">Transmembrane helix</keyword>
<comment type="similarity">
    <text evidence="2">Belongs to the protein kinase superfamily. STE Ser/Thr protein kinase family. STE20 subfamily.</text>
</comment>
<keyword evidence="7" id="KW-0325">Glycoprotein</keyword>
<dbReference type="InterPro" id="IPR032695">
    <property type="entry name" value="Integrin_dom_sf"/>
</dbReference>
<dbReference type="GO" id="GO:0007229">
    <property type="term" value="P:integrin-mediated signaling pathway"/>
    <property type="evidence" value="ECO:0007669"/>
    <property type="project" value="UniProtKB-KW"/>
</dbReference>
<evidence type="ECO:0000256" key="4">
    <source>
        <dbReference type="ARBA" id="ARBA00022840"/>
    </source>
</evidence>
<reference evidence="11 12" key="1">
    <citation type="journal article" date="2017" name="PLoS Biol.">
        <title>The sea cucumber genome provides insights into morphological evolution and visceral regeneration.</title>
        <authorList>
            <person name="Zhang X."/>
            <person name="Sun L."/>
            <person name="Yuan J."/>
            <person name="Sun Y."/>
            <person name="Gao Y."/>
            <person name="Zhang L."/>
            <person name="Li S."/>
            <person name="Dai H."/>
            <person name="Hamel J.F."/>
            <person name="Liu C."/>
            <person name="Yu Y."/>
            <person name="Liu S."/>
            <person name="Lin W."/>
            <person name="Guo K."/>
            <person name="Jin S."/>
            <person name="Xu P."/>
            <person name="Storey K.B."/>
            <person name="Huan P."/>
            <person name="Zhang T."/>
            <person name="Zhou Y."/>
            <person name="Zhang J."/>
            <person name="Lin C."/>
            <person name="Li X."/>
            <person name="Xing L."/>
            <person name="Huo D."/>
            <person name="Sun M."/>
            <person name="Wang L."/>
            <person name="Mercier A."/>
            <person name="Li F."/>
            <person name="Yang H."/>
            <person name="Xiang J."/>
        </authorList>
    </citation>
    <scope>NUCLEOTIDE SEQUENCE [LARGE SCALE GENOMIC DNA]</scope>
    <source>
        <strain evidence="11">Shaxun</strain>
        <tissue evidence="11">Muscle</tissue>
    </source>
</reference>
<dbReference type="InterPro" id="IPR011009">
    <property type="entry name" value="Kinase-like_dom_sf"/>
</dbReference>
<evidence type="ECO:0000256" key="8">
    <source>
        <dbReference type="SAM" id="MobiDB-lite"/>
    </source>
</evidence>
<feature type="domain" description="Protein kinase" evidence="10">
    <location>
        <begin position="364"/>
        <end position="683"/>
    </location>
</feature>
<evidence type="ECO:0000256" key="7">
    <source>
        <dbReference type="ARBA" id="ARBA00023180"/>
    </source>
</evidence>
<dbReference type="Pfam" id="PF20806">
    <property type="entry name" value="Integrin_A_Ig_3"/>
    <property type="match status" value="1"/>
</dbReference>
<evidence type="ECO:0000256" key="6">
    <source>
        <dbReference type="ARBA" id="ARBA00023136"/>
    </source>
</evidence>
<evidence type="ECO:0000256" key="3">
    <source>
        <dbReference type="ARBA" id="ARBA00022741"/>
    </source>
</evidence>
<dbReference type="Proteomes" id="UP000230750">
    <property type="component" value="Unassembled WGS sequence"/>
</dbReference>
<dbReference type="Gene3D" id="2.60.40.1510">
    <property type="entry name" value="ntegrin, alpha v. Chain A, domain 3"/>
    <property type="match status" value="1"/>
</dbReference>
<dbReference type="AlphaFoldDB" id="A0A2G8JUX3"/>
<dbReference type="GO" id="GO:0005737">
    <property type="term" value="C:cytoplasm"/>
    <property type="evidence" value="ECO:0007669"/>
    <property type="project" value="TreeGrafter"/>
</dbReference>
<evidence type="ECO:0000256" key="5">
    <source>
        <dbReference type="ARBA" id="ARBA00023037"/>
    </source>
</evidence>
<dbReference type="InterPro" id="IPR048285">
    <property type="entry name" value="Integrin_alpha_Ig-like_2"/>
</dbReference>
<dbReference type="Gene3D" id="2.60.40.1530">
    <property type="entry name" value="ntegrin, alpha v. Chain A, domain 4"/>
    <property type="match status" value="1"/>
</dbReference>
<keyword evidence="12" id="KW-1185">Reference proteome</keyword>
<dbReference type="InterPro" id="IPR048286">
    <property type="entry name" value="Integrin_alpha_Ig-like_3"/>
</dbReference>
<dbReference type="SUPFAM" id="SSF69179">
    <property type="entry name" value="Integrin domains"/>
    <property type="match status" value="3"/>
</dbReference>
<dbReference type="EMBL" id="MRZV01001226">
    <property type="protein sequence ID" value="PIK39567.1"/>
    <property type="molecule type" value="Genomic_DNA"/>
</dbReference>
<keyword evidence="4" id="KW-0067">ATP-binding</keyword>
<dbReference type="Gene3D" id="1.10.510.10">
    <property type="entry name" value="Transferase(Phosphotransferase) domain 1"/>
    <property type="match status" value="1"/>
</dbReference>
<gene>
    <name evidence="11" type="ORF">BSL78_23600</name>
</gene>
<evidence type="ECO:0000256" key="9">
    <source>
        <dbReference type="SAM" id="Phobius"/>
    </source>
</evidence>
<feature type="compositionally biased region" description="Basic and acidic residues" evidence="8">
    <location>
        <begin position="338"/>
        <end position="354"/>
    </location>
</feature>
<dbReference type="SMART" id="SM00220">
    <property type="entry name" value="S_TKc"/>
    <property type="match status" value="1"/>
</dbReference>
<evidence type="ECO:0000256" key="1">
    <source>
        <dbReference type="ARBA" id="ARBA00004479"/>
    </source>
</evidence>
<dbReference type="GO" id="GO:0016020">
    <property type="term" value="C:membrane"/>
    <property type="evidence" value="ECO:0007669"/>
    <property type="project" value="UniProtKB-SubCell"/>
</dbReference>